<keyword evidence="6 8" id="KW-0472">Membrane</keyword>
<dbReference type="AlphaFoldDB" id="A0AAD9CXY7"/>
<evidence type="ECO:0000256" key="2">
    <source>
        <dbReference type="ARBA" id="ARBA00005364"/>
    </source>
</evidence>
<comment type="caution">
    <text evidence="11">The sequence shown here is derived from an EMBL/GenBank/DDBJ whole genome shotgun (WGS) entry which is preliminary data.</text>
</comment>
<feature type="signal peptide" evidence="9">
    <location>
        <begin position="1"/>
        <end position="27"/>
    </location>
</feature>
<evidence type="ECO:0000256" key="3">
    <source>
        <dbReference type="ARBA" id="ARBA00022449"/>
    </source>
</evidence>
<feature type="region of interest" description="Disordered" evidence="7">
    <location>
        <begin position="169"/>
        <end position="233"/>
    </location>
</feature>
<dbReference type="PANTHER" id="PTHR10846">
    <property type="entry name" value="SODIUM/POTASSIUM/CALCIUM EXCHANGER"/>
    <property type="match status" value="1"/>
</dbReference>
<feature type="domain" description="Sodium/calcium exchanger membrane region" evidence="10">
    <location>
        <begin position="248"/>
        <end position="386"/>
    </location>
</feature>
<organism evidence="11 12">
    <name type="scientific">Papiliotrema laurentii</name>
    <name type="common">Cryptococcus laurentii</name>
    <dbReference type="NCBI Taxonomy" id="5418"/>
    <lineage>
        <taxon>Eukaryota</taxon>
        <taxon>Fungi</taxon>
        <taxon>Dikarya</taxon>
        <taxon>Basidiomycota</taxon>
        <taxon>Agaricomycotina</taxon>
        <taxon>Tremellomycetes</taxon>
        <taxon>Tremellales</taxon>
        <taxon>Rhynchogastremaceae</taxon>
        <taxon>Papiliotrema</taxon>
    </lineage>
</organism>
<feature type="transmembrane region" description="Helical" evidence="8">
    <location>
        <begin position="112"/>
        <end position="132"/>
    </location>
</feature>
<evidence type="ECO:0000259" key="10">
    <source>
        <dbReference type="Pfam" id="PF01699"/>
    </source>
</evidence>
<keyword evidence="3" id="KW-0813">Transport</keyword>
<feature type="transmembrane region" description="Helical" evidence="8">
    <location>
        <begin position="72"/>
        <end position="96"/>
    </location>
</feature>
<evidence type="ECO:0000313" key="11">
    <source>
        <dbReference type="EMBL" id="KAK1922643.1"/>
    </source>
</evidence>
<dbReference type="GO" id="GO:0008273">
    <property type="term" value="F:calcium, potassium:sodium antiporter activity"/>
    <property type="evidence" value="ECO:0007669"/>
    <property type="project" value="TreeGrafter"/>
</dbReference>
<comment type="similarity">
    <text evidence="2">Belongs to the Ca(2+):cation antiporter (CaCA) (TC 2.A.19) family. SLC24A subfamily.</text>
</comment>
<feature type="transmembrane region" description="Helical" evidence="8">
    <location>
        <begin position="346"/>
        <end position="364"/>
    </location>
</feature>
<evidence type="ECO:0000256" key="9">
    <source>
        <dbReference type="SAM" id="SignalP"/>
    </source>
</evidence>
<dbReference type="InterPro" id="IPR044880">
    <property type="entry name" value="NCX_ion-bd_dom_sf"/>
</dbReference>
<keyword evidence="5 8" id="KW-1133">Transmembrane helix</keyword>
<evidence type="ECO:0000313" key="12">
    <source>
        <dbReference type="Proteomes" id="UP001182556"/>
    </source>
</evidence>
<keyword evidence="3" id="KW-0050">Antiport</keyword>
<dbReference type="Pfam" id="PF01699">
    <property type="entry name" value="Na_Ca_ex"/>
    <property type="match status" value="2"/>
</dbReference>
<reference evidence="11" key="1">
    <citation type="submission" date="2023-02" db="EMBL/GenBank/DDBJ databases">
        <title>Identification and recombinant expression of a fungal hydrolase from Papiliotrema laurentii that hydrolyzes apple cutin and clears colloidal polyester polyurethane.</title>
        <authorList>
            <consortium name="DOE Joint Genome Institute"/>
            <person name="Roman V.A."/>
            <person name="Bojanowski C."/>
            <person name="Crable B.R."/>
            <person name="Wagner D.N."/>
            <person name="Hung C.S."/>
            <person name="Nadeau L.J."/>
            <person name="Schratz L."/>
            <person name="Haridas S."/>
            <person name="Pangilinan J."/>
            <person name="Lipzen A."/>
            <person name="Na H."/>
            <person name="Yan M."/>
            <person name="Ng V."/>
            <person name="Grigoriev I.V."/>
            <person name="Spatafora J.W."/>
            <person name="Barlow D."/>
            <person name="Biffinger J."/>
            <person name="Kelley-Loughnane N."/>
            <person name="Varaljay V.A."/>
            <person name="Crookes-Goodson W.J."/>
        </authorList>
    </citation>
    <scope>NUCLEOTIDE SEQUENCE</scope>
    <source>
        <strain evidence="11">5307AH</strain>
    </source>
</reference>
<dbReference type="InterPro" id="IPR004837">
    <property type="entry name" value="NaCa_Exmemb"/>
</dbReference>
<gene>
    <name evidence="11" type="ORF">DB88DRAFT_512163</name>
</gene>
<feature type="transmembrane region" description="Helical" evidence="8">
    <location>
        <begin position="310"/>
        <end position="334"/>
    </location>
</feature>
<name>A0AAD9CXY7_PAPLA</name>
<feature type="transmembrane region" description="Helical" evidence="8">
    <location>
        <begin position="138"/>
        <end position="161"/>
    </location>
</feature>
<sequence>MPNVEVIAYNAAALLCSLFLLERGADAFIDHTALLARRTNIPQSAIALLTAGAEWEELVVVVVSIARHRPGLALGNVVGSTIANTLGAFSLGLIFYRPADDAGTNRLFERSSVIYSVALLLIATVAAAVLAWGEHIHWRAVGFVFIAVFGVYITSISYLIAKGFAKAPEEMSDSDSDSDSELGADSDSDEERPLQSGTIGGYGSIDNPSTRSTGPLLDHQRPPHPGLARRSRFRPPASQARILIRHLAFLSGGFVAVVISGYVLSCATSNLVDETGISDVLAGVVILSIATTIPEKFVALMSGYKGHADILLANTVGSNIFLLTLCLGITWAAASGDGGPANVSTSEIVVMLGSAVLMTLTVLLQGRFARFLGWAMLVLYIAFLVLEFTYIHKL</sequence>
<keyword evidence="4 8" id="KW-0812">Transmembrane</keyword>
<dbReference type="EMBL" id="JAODAN010000008">
    <property type="protein sequence ID" value="KAK1922643.1"/>
    <property type="molecule type" value="Genomic_DNA"/>
</dbReference>
<keyword evidence="12" id="KW-1185">Reference proteome</keyword>
<feature type="domain" description="Sodium/calcium exchanger membrane region" evidence="10">
    <location>
        <begin position="11"/>
        <end position="154"/>
    </location>
</feature>
<evidence type="ECO:0000256" key="6">
    <source>
        <dbReference type="ARBA" id="ARBA00023136"/>
    </source>
</evidence>
<evidence type="ECO:0000256" key="8">
    <source>
        <dbReference type="SAM" id="Phobius"/>
    </source>
</evidence>
<feature type="compositionally biased region" description="Acidic residues" evidence="7">
    <location>
        <begin position="170"/>
        <end position="190"/>
    </location>
</feature>
<accession>A0AAD9CXY7</accession>
<feature type="transmembrane region" description="Helical" evidence="8">
    <location>
        <begin position="242"/>
        <end position="264"/>
    </location>
</feature>
<evidence type="ECO:0000256" key="7">
    <source>
        <dbReference type="SAM" id="MobiDB-lite"/>
    </source>
</evidence>
<comment type="subcellular location">
    <subcellularLocation>
        <location evidence="1">Membrane</location>
        <topology evidence="1">Multi-pass membrane protein</topology>
    </subcellularLocation>
</comment>
<evidence type="ECO:0000256" key="5">
    <source>
        <dbReference type="ARBA" id="ARBA00022989"/>
    </source>
</evidence>
<dbReference type="GO" id="GO:0006874">
    <property type="term" value="P:intracellular calcium ion homeostasis"/>
    <property type="evidence" value="ECO:0007669"/>
    <property type="project" value="TreeGrafter"/>
</dbReference>
<evidence type="ECO:0000256" key="1">
    <source>
        <dbReference type="ARBA" id="ARBA00004141"/>
    </source>
</evidence>
<feature type="transmembrane region" description="Helical" evidence="8">
    <location>
        <begin position="371"/>
        <end position="391"/>
    </location>
</feature>
<proteinExistence type="inferred from homology"/>
<keyword evidence="9" id="KW-0732">Signal</keyword>
<feature type="chain" id="PRO_5041955922" description="Sodium/calcium exchanger membrane region domain-containing protein" evidence="9">
    <location>
        <begin position="28"/>
        <end position="394"/>
    </location>
</feature>
<dbReference type="GO" id="GO:0005262">
    <property type="term" value="F:calcium channel activity"/>
    <property type="evidence" value="ECO:0007669"/>
    <property type="project" value="TreeGrafter"/>
</dbReference>
<dbReference type="Proteomes" id="UP001182556">
    <property type="component" value="Unassembled WGS sequence"/>
</dbReference>
<dbReference type="PANTHER" id="PTHR10846:SF8">
    <property type="entry name" value="INNER MEMBRANE PROTEIN YRBG"/>
    <property type="match status" value="1"/>
</dbReference>
<evidence type="ECO:0000256" key="4">
    <source>
        <dbReference type="ARBA" id="ARBA00022692"/>
    </source>
</evidence>
<protein>
    <recommendedName>
        <fullName evidence="10">Sodium/calcium exchanger membrane region domain-containing protein</fullName>
    </recommendedName>
</protein>
<dbReference type="InterPro" id="IPR004481">
    <property type="entry name" value="K/Na/Ca-exchanger"/>
</dbReference>
<dbReference type="Gene3D" id="1.20.1420.30">
    <property type="entry name" value="NCX, central ion-binding region"/>
    <property type="match status" value="2"/>
</dbReference>
<dbReference type="GO" id="GO:0005886">
    <property type="term" value="C:plasma membrane"/>
    <property type="evidence" value="ECO:0007669"/>
    <property type="project" value="TreeGrafter"/>
</dbReference>